<dbReference type="EMBL" id="JAQNDM010000002">
    <property type="protein sequence ID" value="MDC0713352.1"/>
    <property type="molecule type" value="Genomic_DNA"/>
</dbReference>
<dbReference type="EC" id="2.3.1.16" evidence="5"/>
<dbReference type="RefSeq" id="WP_272143581.1">
    <property type="nucleotide sequence ID" value="NZ_JAQNDM010000002.1"/>
</dbReference>
<dbReference type="InterPro" id="IPR020617">
    <property type="entry name" value="Thiolase_C"/>
</dbReference>
<dbReference type="PANTHER" id="PTHR43853">
    <property type="entry name" value="3-KETOACYL-COA THIOLASE, PEROXISOMAL"/>
    <property type="match status" value="1"/>
</dbReference>
<evidence type="ECO:0000256" key="5">
    <source>
        <dbReference type="ARBA" id="ARBA00024073"/>
    </source>
</evidence>
<dbReference type="InterPro" id="IPR020615">
    <property type="entry name" value="Thiolase_acyl_enz_int_AS"/>
</dbReference>
<gene>
    <name evidence="9" type="ORF">POL68_33120</name>
</gene>
<evidence type="ECO:0000256" key="3">
    <source>
        <dbReference type="ARBA" id="ARBA00022679"/>
    </source>
</evidence>
<comment type="pathway">
    <text evidence="1">Lipid metabolism.</text>
</comment>
<dbReference type="Pfam" id="PF00108">
    <property type="entry name" value="Thiolase_N"/>
    <property type="match status" value="1"/>
</dbReference>
<evidence type="ECO:0000256" key="2">
    <source>
        <dbReference type="ARBA" id="ARBA00010982"/>
    </source>
</evidence>
<feature type="domain" description="Thiolase N-terminal" evidence="7">
    <location>
        <begin position="5"/>
        <end position="268"/>
    </location>
</feature>
<dbReference type="CDD" id="cd00751">
    <property type="entry name" value="thiolase"/>
    <property type="match status" value="1"/>
</dbReference>
<proteinExistence type="inferred from homology"/>
<sequence>MSEAFIVDAVRTPIGKYRGALKSVRPDDLAAHVLGALVARNALEPAQIDEVFLGCANQAGEDNRNVARMALLLAGLPHTVPGVTVNRLCASGLEAIIQGCRMIRLGEADIVLAGGVESMTRAPWSTPKPEEGFPTGKWESWDTSLGWRYPNPRLASLFPLEQMGETAENVAGKWNVSREAQDGFALASHQKAVAAQATGRFTEELVPVEIPQRKGAAVRVEADEGPRADTSLEKLAALKPAFREGGTVTAGNSSSLNDGASAVLLMSERALKASGGKSLARFVSSASAGVDPRYMGIGPVPASRKALERAGWTPGTLDLVELNEAFAAQALASLRELELPSERVNVNGGGIALGHPLGSSGARLVTTLVHEMKRRGVRRGLATLCVGVGQGLSLLVER</sequence>
<evidence type="ECO:0000313" key="10">
    <source>
        <dbReference type="Proteomes" id="UP001221838"/>
    </source>
</evidence>
<comment type="caution">
    <text evidence="9">The sequence shown here is derived from an EMBL/GenBank/DDBJ whole genome shotgun (WGS) entry which is preliminary data.</text>
</comment>
<evidence type="ECO:0000313" key="9">
    <source>
        <dbReference type="EMBL" id="MDC0713352.1"/>
    </source>
</evidence>
<accession>A0ABT5DI69</accession>
<dbReference type="PROSITE" id="PS00098">
    <property type="entry name" value="THIOLASE_1"/>
    <property type="match status" value="1"/>
</dbReference>
<dbReference type="Proteomes" id="UP001221838">
    <property type="component" value="Unassembled WGS sequence"/>
</dbReference>
<dbReference type="Gene3D" id="3.40.47.10">
    <property type="match status" value="1"/>
</dbReference>
<feature type="domain" description="Thiolase C-terminal" evidence="8">
    <location>
        <begin position="277"/>
        <end position="398"/>
    </location>
</feature>
<comment type="similarity">
    <text evidence="2 6">Belongs to the thiolase-like superfamily. Thiolase family.</text>
</comment>
<dbReference type="InterPro" id="IPR050215">
    <property type="entry name" value="Thiolase-like_sf_Thiolase"/>
</dbReference>
<dbReference type="InterPro" id="IPR020610">
    <property type="entry name" value="Thiolase_AS"/>
</dbReference>
<evidence type="ECO:0000256" key="1">
    <source>
        <dbReference type="ARBA" id="ARBA00005189"/>
    </source>
</evidence>
<dbReference type="InterPro" id="IPR016039">
    <property type="entry name" value="Thiolase-like"/>
</dbReference>
<evidence type="ECO:0000256" key="6">
    <source>
        <dbReference type="RuleBase" id="RU003557"/>
    </source>
</evidence>
<dbReference type="Pfam" id="PF02803">
    <property type="entry name" value="Thiolase_C"/>
    <property type="match status" value="1"/>
</dbReference>
<dbReference type="InterPro" id="IPR020613">
    <property type="entry name" value="Thiolase_CS"/>
</dbReference>
<evidence type="ECO:0000256" key="4">
    <source>
        <dbReference type="ARBA" id="ARBA00023315"/>
    </source>
</evidence>
<dbReference type="PROSITE" id="PS00737">
    <property type="entry name" value="THIOLASE_2"/>
    <property type="match status" value="1"/>
</dbReference>
<dbReference type="SUPFAM" id="SSF53901">
    <property type="entry name" value="Thiolase-like"/>
    <property type="match status" value="2"/>
</dbReference>
<name>A0ABT5DI69_9BACT</name>
<evidence type="ECO:0000259" key="7">
    <source>
        <dbReference type="Pfam" id="PF00108"/>
    </source>
</evidence>
<keyword evidence="4 6" id="KW-0012">Acyltransferase</keyword>
<evidence type="ECO:0000259" key="8">
    <source>
        <dbReference type="Pfam" id="PF02803"/>
    </source>
</evidence>
<dbReference type="InterPro" id="IPR002155">
    <property type="entry name" value="Thiolase"/>
</dbReference>
<dbReference type="PROSITE" id="PS00099">
    <property type="entry name" value="THIOLASE_3"/>
    <property type="match status" value="1"/>
</dbReference>
<protein>
    <recommendedName>
        <fullName evidence="5">acetyl-CoA C-acyltransferase</fullName>
        <ecNumber evidence="5">2.3.1.16</ecNumber>
    </recommendedName>
</protein>
<dbReference type="InterPro" id="IPR020616">
    <property type="entry name" value="Thiolase_N"/>
</dbReference>
<organism evidence="9 10">
    <name type="scientific">Stigmatella ashevillensis</name>
    <dbReference type="NCBI Taxonomy" id="2995309"/>
    <lineage>
        <taxon>Bacteria</taxon>
        <taxon>Pseudomonadati</taxon>
        <taxon>Myxococcota</taxon>
        <taxon>Myxococcia</taxon>
        <taxon>Myxococcales</taxon>
        <taxon>Cystobacterineae</taxon>
        <taxon>Archangiaceae</taxon>
        <taxon>Stigmatella</taxon>
    </lineage>
</organism>
<keyword evidence="3 6" id="KW-0808">Transferase</keyword>
<keyword evidence="10" id="KW-1185">Reference proteome</keyword>
<reference evidence="9 10" key="1">
    <citation type="submission" date="2022-11" db="EMBL/GenBank/DDBJ databases">
        <title>Minimal conservation of predation-associated metabolite biosynthetic gene clusters underscores biosynthetic potential of Myxococcota including descriptions for ten novel species: Archangium lansinium sp. nov., Myxococcus landrumus sp. nov., Nannocystis bai.</title>
        <authorList>
            <person name="Ahearne A."/>
            <person name="Stevens C."/>
            <person name="Dowd S."/>
        </authorList>
    </citation>
    <scope>NUCLEOTIDE SEQUENCE [LARGE SCALE GENOMIC DNA]</scope>
    <source>
        <strain evidence="9 10">NCWAL01</strain>
    </source>
</reference>
<dbReference type="NCBIfam" id="TIGR01930">
    <property type="entry name" value="AcCoA-C-Actrans"/>
    <property type="match status" value="1"/>
</dbReference>
<dbReference type="PANTHER" id="PTHR43853:SF2">
    <property type="entry name" value="3-OXOADIPYL-COA_3-OXO-5,6-DEHYDROSUBERYL-COA THIOLASE"/>
    <property type="match status" value="1"/>
</dbReference>
<dbReference type="PIRSF" id="PIRSF000429">
    <property type="entry name" value="Ac-CoA_Ac_transf"/>
    <property type="match status" value="1"/>
</dbReference>